<dbReference type="AlphaFoldDB" id="A0A4R8GRF1"/>
<name>A0A4R8GRF1_9FIRM</name>
<dbReference type="GO" id="GO:0016491">
    <property type="term" value="F:oxidoreductase activity"/>
    <property type="evidence" value="ECO:0007669"/>
    <property type="project" value="InterPro"/>
</dbReference>
<sequence>MSYQRFFLPPNNPTTYQRHQLFKQALLDVNRLEDYNNIIDLLSPPQDITKLAAPGVFKGIKVGIIGGGLAGLAAAFELRKLGFDITIFDALKDRVGGRVYTYYFNKSKELYGELGPMRIPISHESTWHYIDLFNLNTRPFIQNNENAFIYVGDLRVRNDPLGRNVMKKIYPMFKLRGLERRTPWQKLLSYGLTTTLSRIPPRIRREILKIKKHYHPLIKYWTSFNERQVLEKMNLSQGAISMLGSVSPFVEDFFYYSYSEVLQEEYTVAYSFLYEIIGGLAKLPISFYKSLTSNTPTEYDNIPTNRLGKITWKSDHLITEISQNPEKNQVILKYNNNLSSNTIESFDYIICAIPFSSLRLVTVDPLFSTMKMVAIRDLGYSNSQKTVLLCKNRFWEEGGENNRIIGGGSYTDLPITSIWYPSDHARCIYNNKCSPKESGVLLASYNFTLDAVRLGNLIKPRRIEEIKRQVESVHGLPRGYLDNIVKDYKSVNWNEQSEFYGAFAYFQPEQKRIYSSTIIRPEYNNKVFFAGEHTSATHAWMQGALRSGMRAANQLAKSCKLNNKL</sequence>
<dbReference type="InterPro" id="IPR002937">
    <property type="entry name" value="Amino_oxidase"/>
</dbReference>
<gene>
    <name evidence="2" type="ORF">C7959_12722</name>
</gene>
<evidence type="ECO:0000313" key="3">
    <source>
        <dbReference type="Proteomes" id="UP000295832"/>
    </source>
</evidence>
<evidence type="ECO:0000259" key="1">
    <source>
        <dbReference type="Pfam" id="PF01593"/>
    </source>
</evidence>
<dbReference type="InterPro" id="IPR050281">
    <property type="entry name" value="Flavin_monoamine_oxidase"/>
</dbReference>
<accession>A0A4R8GRF1</accession>
<dbReference type="Gene3D" id="1.20.1440.240">
    <property type="match status" value="1"/>
</dbReference>
<feature type="domain" description="Amine oxidase" evidence="1">
    <location>
        <begin position="69"/>
        <end position="555"/>
    </location>
</feature>
<organism evidence="2 3">
    <name type="scientific">Orenia marismortui</name>
    <dbReference type="NCBI Taxonomy" id="46469"/>
    <lineage>
        <taxon>Bacteria</taxon>
        <taxon>Bacillati</taxon>
        <taxon>Bacillota</taxon>
        <taxon>Clostridia</taxon>
        <taxon>Halanaerobiales</taxon>
        <taxon>Halobacteroidaceae</taxon>
        <taxon>Orenia</taxon>
    </lineage>
</organism>
<keyword evidence="3" id="KW-1185">Reference proteome</keyword>
<evidence type="ECO:0000313" key="2">
    <source>
        <dbReference type="EMBL" id="TDX48453.1"/>
    </source>
</evidence>
<proteinExistence type="predicted"/>
<dbReference type="Pfam" id="PF01593">
    <property type="entry name" value="Amino_oxidase"/>
    <property type="match status" value="1"/>
</dbReference>
<dbReference type="SUPFAM" id="SSF51905">
    <property type="entry name" value="FAD/NAD(P)-binding domain"/>
    <property type="match status" value="1"/>
</dbReference>
<comment type="caution">
    <text evidence="2">The sequence shown here is derived from an EMBL/GenBank/DDBJ whole genome shotgun (WGS) entry which is preliminary data.</text>
</comment>
<dbReference type="PANTHER" id="PTHR10742">
    <property type="entry name" value="FLAVIN MONOAMINE OXIDASE"/>
    <property type="match status" value="1"/>
</dbReference>
<dbReference type="Gene3D" id="3.50.50.60">
    <property type="entry name" value="FAD/NAD(P)-binding domain"/>
    <property type="match status" value="1"/>
</dbReference>
<dbReference type="SUPFAM" id="SSF54373">
    <property type="entry name" value="FAD-linked reductases, C-terminal domain"/>
    <property type="match status" value="1"/>
</dbReference>
<dbReference type="STRING" id="926561.GCA_000379025_02344"/>
<dbReference type="InterPro" id="IPR036188">
    <property type="entry name" value="FAD/NAD-bd_sf"/>
</dbReference>
<dbReference type="Gene3D" id="3.90.660.10">
    <property type="match status" value="1"/>
</dbReference>
<dbReference type="EMBL" id="SOEG01000027">
    <property type="protein sequence ID" value="TDX48453.1"/>
    <property type="molecule type" value="Genomic_DNA"/>
</dbReference>
<reference evidence="2 3" key="1">
    <citation type="submission" date="2019-03" db="EMBL/GenBank/DDBJ databases">
        <title>Subsurface microbial communities from deep shales in Ohio and West Virginia, USA.</title>
        <authorList>
            <person name="Wrighton K."/>
        </authorList>
    </citation>
    <scope>NUCLEOTIDE SEQUENCE [LARGE SCALE GENOMIC DNA]</scope>
    <source>
        <strain evidence="2 3">MSL 6dP</strain>
    </source>
</reference>
<dbReference type="PANTHER" id="PTHR10742:SF410">
    <property type="entry name" value="LYSINE-SPECIFIC HISTONE DEMETHYLASE 2"/>
    <property type="match status" value="1"/>
</dbReference>
<dbReference type="Proteomes" id="UP000295832">
    <property type="component" value="Unassembled WGS sequence"/>
</dbReference>
<dbReference type="RefSeq" id="WP_134118004.1">
    <property type="nucleotide sequence ID" value="NZ_SOEG01000027.1"/>
</dbReference>
<protein>
    <submittedName>
        <fullName evidence="2">Monoamine oxidase</fullName>
    </submittedName>
</protein>